<dbReference type="KEGG" id="bdw:94335328"/>
<feature type="transmembrane region" description="Helical" evidence="7">
    <location>
        <begin position="439"/>
        <end position="458"/>
    </location>
</feature>
<gene>
    <name evidence="8" type="ORF">BdWA1_001030</name>
</gene>
<evidence type="ECO:0000256" key="4">
    <source>
        <dbReference type="ARBA" id="ARBA00022989"/>
    </source>
</evidence>
<evidence type="ECO:0000313" key="9">
    <source>
        <dbReference type="Proteomes" id="UP001214638"/>
    </source>
</evidence>
<keyword evidence="9" id="KW-1185">Reference proteome</keyword>
<feature type="transmembrane region" description="Helical" evidence="7">
    <location>
        <begin position="12"/>
        <end position="43"/>
    </location>
</feature>
<keyword evidence="3 7" id="KW-0812">Transmembrane</keyword>
<evidence type="ECO:0000256" key="5">
    <source>
        <dbReference type="ARBA" id="ARBA00023136"/>
    </source>
</evidence>
<dbReference type="GO" id="GO:0005789">
    <property type="term" value="C:endoplasmic reticulum membrane"/>
    <property type="evidence" value="ECO:0007669"/>
    <property type="project" value="TreeGrafter"/>
</dbReference>
<evidence type="ECO:0000256" key="7">
    <source>
        <dbReference type="SAM" id="Phobius"/>
    </source>
</evidence>
<organism evidence="8 9">
    <name type="scientific">Babesia duncani</name>
    <dbReference type="NCBI Taxonomy" id="323732"/>
    <lineage>
        <taxon>Eukaryota</taxon>
        <taxon>Sar</taxon>
        <taxon>Alveolata</taxon>
        <taxon>Apicomplexa</taxon>
        <taxon>Aconoidasida</taxon>
        <taxon>Piroplasmida</taxon>
        <taxon>Babesiidae</taxon>
        <taxon>Babesia</taxon>
    </lineage>
</organism>
<dbReference type="Proteomes" id="UP001214638">
    <property type="component" value="Unassembled WGS sequence"/>
</dbReference>
<evidence type="ECO:0000256" key="1">
    <source>
        <dbReference type="ARBA" id="ARBA00004141"/>
    </source>
</evidence>
<comment type="subcellular location">
    <subcellularLocation>
        <location evidence="1">Membrane</location>
        <topology evidence="1">Multi-pass membrane protein</topology>
    </subcellularLocation>
</comment>
<keyword evidence="5 7" id="KW-0472">Membrane</keyword>
<reference evidence="8" key="1">
    <citation type="journal article" date="2023" name="Nat. Microbiol.">
        <title>Babesia duncani multi-omics identifies virulence factors and drug targets.</title>
        <authorList>
            <person name="Singh P."/>
            <person name="Lonardi S."/>
            <person name="Liang Q."/>
            <person name="Vydyam P."/>
            <person name="Khabirova E."/>
            <person name="Fang T."/>
            <person name="Gihaz S."/>
            <person name="Thekkiniath J."/>
            <person name="Munshi M."/>
            <person name="Abel S."/>
            <person name="Ciampossin L."/>
            <person name="Batugedara G."/>
            <person name="Gupta M."/>
            <person name="Lu X.M."/>
            <person name="Lenz T."/>
            <person name="Chakravarty S."/>
            <person name="Cornillot E."/>
            <person name="Hu Y."/>
            <person name="Ma W."/>
            <person name="Gonzalez L.M."/>
            <person name="Sanchez S."/>
            <person name="Estrada K."/>
            <person name="Sanchez-Flores A."/>
            <person name="Montero E."/>
            <person name="Harb O.S."/>
            <person name="Le Roch K.G."/>
            <person name="Mamoun C.B."/>
        </authorList>
    </citation>
    <scope>NUCLEOTIDE SEQUENCE</scope>
    <source>
        <strain evidence="8">WA1</strain>
    </source>
</reference>
<evidence type="ECO:0000256" key="2">
    <source>
        <dbReference type="ARBA" id="ARBA00008803"/>
    </source>
</evidence>
<evidence type="ECO:0000256" key="6">
    <source>
        <dbReference type="SAM" id="MobiDB-lite"/>
    </source>
</evidence>
<sequence>MTSIPFHFERLMHYSTFICIDAVLFEVTFMPIQAASTIAQLFVMAYKRLKNHLSENLAKLQSSMSLWQFVMNERHAKCDKNAPQLKELSIPKLELTDPCDLFTVTEFCGTIRIIVLLVTTCIFSKIDTSRVYHNIRGQPLLKLYVIFNMLEIFERLCRSFGRDSIDVLMGATMKLYLANFGDVIAITCRDTNDLTQRGSPVIPDPKPRSSPPQTTEETSNSDDNPPVPPLDLDRIGGAACNRREYKMANTPRTVSCNLAFEIFQSSILVVLYALFHSFLHLVRVLSLNIAINSSDAAMFLLLVTNNFAEIKSTVFKKFSKISVFTIVASDVMERVHLCCDALLIILKMSTAKRHHNSYFTVLSWLLKVYCLEVFIDYLKHSFLIKFNSIPGDTFKSFNKVMLADTILSRCRHRLDSLCPFRFKVPCKFYSFPHISSRRVGFMTTPIVTLILCSLPRIHRGITIRNFVCSVLIWLALLSLKVASSIVLVAFSISRSKQIAELEPEYETIGAL</sequence>
<comment type="caution">
    <text evidence="8">The sequence shown here is derived from an EMBL/GenBank/DDBJ whole genome shotgun (WGS) entry which is preliminary data.</text>
</comment>
<feature type="transmembrane region" description="Helical" evidence="7">
    <location>
        <begin position="254"/>
        <end position="275"/>
    </location>
</feature>
<dbReference type="PANTHER" id="PTHR13317:SF4">
    <property type="entry name" value="TRANSMEMBRANE ANTERIOR POSTERIOR TRANSFORMATION PROTEIN 1 HOMOLOG"/>
    <property type="match status" value="1"/>
</dbReference>
<keyword evidence="4 7" id="KW-1133">Transmembrane helix</keyword>
<evidence type="ECO:0000313" key="8">
    <source>
        <dbReference type="EMBL" id="KAK2198025.1"/>
    </source>
</evidence>
<dbReference type="RefSeq" id="XP_067804867.1">
    <property type="nucleotide sequence ID" value="XM_067946076.1"/>
</dbReference>
<dbReference type="PANTHER" id="PTHR13317">
    <property type="entry name" value="TRANSMEMBRANE ANTERIOR POSTERIOR TRANSFORMATION PROTEIN 1 HOMOLOG"/>
    <property type="match status" value="1"/>
</dbReference>
<feature type="transmembrane region" description="Helical" evidence="7">
    <location>
        <begin position="470"/>
        <end position="492"/>
    </location>
</feature>
<feature type="transmembrane region" description="Helical" evidence="7">
    <location>
        <begin position="281"/>
        <end position="303"/>
    </location>
</feature>
<proteinExistence type="inferred from homology"/>
<dbReference type="AlphaFoldDB" id="A0AAD9UQL2"/>
<dbReference type="Pfam" id="PF05346">
    <property type="entry name" value="DUF747"/>
    <property type="match status" value="1"/>
</dbReference>
<dbReference type="GeneID" id="94335328"/>
<dbReference type="InterPro" id="IPR008010">
    <property type="entry name" value="Tatp1"/>
</dbReference>
<accession>A0AAD9UQL2</accession>
<protein>
    <submittedName>
        <fullName evidence="8">Tapt1 family</fullName>
    </submittedName>
</protein>
<feature type="transmembrane region" description="Helical" evidence="7">
    <location>
        <begin position="358"/>
        <end position="378"/>
    </location>
</feature>
<comment type="similarity">
    <text evidence="2">Belongs to the TAPT1 family.</text>
</comment>
<dbReference type="EMBL" id="JALLKP010000001">
    <property type="protein sequence ID" value="KAK2198025.1"/>
    <property type="molecule type" value="Genomic_DNA"/>
</dbReference>
<feature type="region of interest" description="Disordered" evidence="6">
    <location>
        <begin position="195"/>
        <end position="228"/>
    </location>
</feature>
<name>A0AAD9UQL2_9APIC</name>
<evidence type="ECO:0000256" key="3">
    <source>
        <dbReference type="ARBA" id="ARBA00022692"/>
    </source>
</evidence>